<feature type="transmembrane region" description="Helical" evidence="1">
    <location>
        <begin position="30"/>
        <end position="49"/>
    </location>
</feature>
<feature type="transmembrane region" description="Helical" evidence="1">
    <location>
        <begin position="503"/>
        <end position="527"/>
    </location>
</feature>
<feature type="transmembrane region" description="Helical" evidence="1">
    <location>
        <begin position="169"/>
        <end position="192"/>
    </location>
</feature>
<organism evidence="2 3">
    <name type="scientific">Actinomyces howellii</name>
    <dbReference type="NCBI Taxonomy" id="52771"/>
    <lineage>
        <taxon>Bacteria</taxon>
        <taxon>Bacillati</taxon>
        <taxon>Actinomycetota</taxon>
        <taxon>Actinomycetes</taxon>
        <taxon>Actinomycetales</taxon>
        <taxon>Actinomycetaceae</taxon>
        <taxon>Actinomyces</taxon>
    </lineage>
</organism>
<feature type="transmembrane region" description="Helical" evidence="1">
    <location>
        <begin position="437"/>
        <end position="456"/>
    </location>
</feature>
<feature type="transmembrane region" description="Helical" evidence="1">
    <location>
        <begin position="247"/>
        <end position="266"/>
    </location>
</feature>
<dbReference type="EMBL" id="LR134350">
    <property type="protein sequence ID" value="VEG29967.1"/>
    <property type="molecule type" value="Genomic_DNA"/>
</dbReference>
<evidence type="ECO:0008006" key="4">
    <source>
        <dbReference type="Google" id="ProtNLM"/>
    </source>
</evidence>
<dbReference type="AlphaFoldDB" id="A0A448HJU0"/>
<dbReference type="KEGG" id="ahw:NCTC11636_02440"/>
<feature type="transmembrane region" description="Helical" evidence="1">
    <location>
        <begin position="199"/>
        <end position="217"/>
    </location>
</feature>
<proteinExistence type="predicted"/>
<feature type="transmembrane region" description="Helical" evidence="1">
    <location>
        <begin position="393"/>
        <end position="417"/>
    </location>
</feature>
<keyword evidence="1" id="KW-1133">Transmembrane helix</keyword>
<dbReference type="Proteomes" id="UP000266895">
    <property type="component" value="Chromosome"/>
</dbReference>
<name>A0A448HJU0_9ACTO</name>
<gene>
    <name evidence="2" type="ORF">NCTC11636_02440</name>
</gene>
<sequence>MSRLRPAAGQRPLAATARLVLLGARTARTWLIAVPLLTAGLVLGVARSIEALYPTIDQRLAYARWVEVSPGTVAFNGQGYGLTTLGGIAAYEVGFMGQILFPTLGVVLAVRLTRQEEESGRCELVTAAAVGRLAPLTAATVLLWASVVGGAILSAVGMVALDLPVAGSVWYAVSVAACTLFFASAGTLLAQLCQSVRTAVLLGLSLTAVAFLSRAAGDTVGSRAALLSPLGWFPEVRAFDAPQAWPLFAYGVGTALQLVVTAVVARRRDLGAGAIAPRRGRERARRWLATSCGLAWRVCGPGMIGWLTLACVWALVMGLLGQEVKDMAQTNPAVLTALGVQRGTDLLVMLATIVMSASAVAVGSQAGARLAAEEASGRLGAATSTRVPRTRAWLAWWAVALLGAQLVLGTSCLLLGLSTWAVTGDRADMTTAVSVGIGYSVPVACAVCLCSALAACGPRWAPAGWLVLGWILVVGFLAQALRLPEWSRDLSPLHLVGRLPVDAVDGLAVAGLALAAALLLGASVVVFRRRDLVAG</sequence>
<evidence type="ECO:0000313" key="3">
    <source>
        <dbReference type="Proteomes" id="UP000266895"/>
    </source>
</evidence>
<feature type="transmembrane region" description="Helical" evidence="1">
    <location>
        <begin position="88"/>
        <end position="112"/>
    </location>
</feature>
<feature type="transmembrane region" description="Helical" evidence="1">
    <location>
        <begin position="463"/>
        <end position="483"/>
    </location>
</feature>
<feature type="transmembrane region" description="Helical" evidence="1">
    <location>
        <begin position="346"/>
        <end position="372"/>
    </location>
</feature>
<evidence type="ECO:0000256" key="1">
    <source>
        <dbReference type="SAM" id="Phobius"/>
    </source>
</evidence>
<feature type="transmembrane region" description="Helical" evidence="1">
    <location>
        <begin position="287"/>
        <end position="316"/>
    </location>
</feature>
<keyword evidence="1" id="KW-0812">Transmembrane</keyword>
<reference evidence="2 3" key="1">
    <citation type="submission" date="2018-12" db="EMBL/GenBank/DDBJ databases">
        <authorList>
            <consortium name="Pathogen Informatics"/>
        </authorList>
    </citation>
    <scope>NUCLEOTIDE SEQUENCE [LARGE SCALE GENOMIC DNA]</scope>
    <source>
        <strain evidence="2 3">NCTC11636</strain>
    </source>
</reference>
<keyword evidence="1" id="KW-0472">Membrane</keyword>
<dbReference type="RefSeq" id="WP_126383457.1">
    <property type="nucleotide sequence ID" value="NZ_LR134350.1"/>
</dbReference>
<dbReference type="OrthoDB" id="2014935at2"/>
<protein>
    <recommendedName>
        <fullName evidence="4">ABC-2 family transporter protein</fullName>
    </recommendedName>
</protein>
<feature type="transmembrane region" description="Helical" evidence="1">
    <location>
        <begin position="133"/>
        <end position="157"/>
    </location>
</feature>
<keyword evidence="3" id="KW-1185">Reference proteome</keyword>
<accession>A0A448HJU0</accession>
<evidence type="ECO:0000313" key="2">
    <source>
        <dbReference type="EMBL" id="VEG29967.1"/>
    </source>
</evidence>